<dbReference type="Proteomes" id="UP000712080">
    <property type="component" value="Unassembled WGS sequence"/>
</dbReference>
<dbReference type="AlphaFoldDB" id="A0A972FKW4"/>
<gene>
    <name evidence="1" type="ORF">G6047_03645</name>
</gene>
<organism evidence="1 2">
    <name type="scientific">Flavobacterium silvaticum</name>
    <dbReference type="NCBI Taxonomy" id="1852020"/>
    <lineage>
        <taxon>Bacteria</taxon>
        <taxon>Pseudomonadati</taxon>
        <taxon>Bacteroidota</taxon>
        <taxon>Flavobacteriia</taxon>
        <taxon>Flavobacteriales</taxon>
        <taxon>Flavobacteriaceae</taxon>
        <taxon>Flavobacterium</taxon>
    </lineage>
</organism>
<protein>
    <submittedName>
        <fullName evidence="1">DUF4403 family protein</fullName>
    </submittedName>
</protein>
<keyword evidence="2" id="KW-1185">Reference proteome</keyword>
<accession>A0A972FKW4</accession>
<sequence length="465" mass="51680">MKSGVSIVLNIVTLFLLFGCSSTKKIEAMRPEPDTAAPLLYDATPSFIDLPVQLKLADIETQTNKYLNGLIYEDKNVKDDDIAMSIWKTGPVQITNEKGRIKTVFPMKATIKYRVGTDKLLIDLSTVREFNLNGKLTLLSEVGLTNWKVSSKTELKSIDWNESPTTTVLGKQVPITYIINPAVKFFREDIEKSLDEAIGKSMDFKSNVLDALEKMCTPFQMNQQFDTWLRLVPIELYTTDAVLQPNAVNLEMGLKCNIESFIGKKPEQSFDRNKIVLKPVAKMPDHISANIMAISTYEDASRVIGSNFAGQEFGSGSNKVKVNSIQLWQKSGKLIIAMDMVGSVTGMVYLSGVPKYDPATKEIYIDGLDYAVDTKSRLIKTANWLASGLIVKKMQALCRYNISGNVDDAKKSIMTYLNNYSPVKGVFVNGNIQSIDFQKVSLTDRAIIALMSVNGKIDVKIDGLD</sequence>
<dbReference type="InterPro" id="IPR025515">
    <property type="entry name" value="DUF4403"/>
</dbReference>
<proteinExistence type="predicted"/>
<dbReference type="Pfam" id="PF14356">
    <property type="entry name" value="DUF4403"/>
    <property type="match status" value="1"/>
</dbReference>
<dbReference type="PROSITE" id="PS51257">
    <property type="entry name" value="PROKAR_LIPOPROTEIN"/>
    <property type="match status" value="1"/>
</dbReference>
<evidence type="ECO:0000313" key="2">
    <source>
        <dbReference type="Proteomes" id="UP000712080"/>
    </source>
</evidence>
<dbReference type="EMBL" id="JAAMPU010000098">
    <property type="protein sequence ID" value="NMH27115.1"/>
    <property type="molecule type" value="Genomic_DNA"/>
</dbReference>
<name>A0A972FKW4_9FLAO</name>
<comment type="caution">
    <text evidence="1">The sequence shown here is derived from an EMBL/GenBank/DDBJ whole genome shotgun (WGS) entry which is preliminary data.</text>
</comment>
<reference evidence="1" key="1">
    <citation type="submission" date="2020-02" db="EMBL/GenBank/DDBJ databases">
        <title>Flavobacterium sp. genome.</title>
        <authorList>
            <person name="Jung H.S."/>
            <person name="Baek J.H."/>
            <person name="Jeon C.O."/>
        </authorList>
    </citation>
    <scope>NUCLEOTIDE SEQUENCE</scope>
    <source>
        <strain evidence="1">SE-s28</strain>
    </source>
</reference>
<dbReference type="RefSeq" id="WP_169526117.1">
    <property type="nucleotide sequence ID" value="NZ_JAAMPU010000098.1"/>
</dbReference>
<evidence type="ECO:0000313" key="1">
    <source>
        <dbReference type="EMBL" id="NMH27115.1"/>
    </source>
</evidence>